<dbReference type="EMBL" id="CAJNOH010002379">
    <property type="protein sequence ID" value="CAF1290188.1"/>
    <property type="molecule type" value="Genomic_DNA"/>
</dbReference>
<name>A0A815L011_9BILA</name>
<dbReference type="AlphaFoldDB" id="A0A815L011"/>
<sequence length="364" mass="42001">MARSRQRQTNAFYDACQQGDLECARKLLPTMTYEEINRGGSNDERDLCSRWKLNKKGLTAYESGQLNEIRKLFSRPSTSIARRFYDENPMISLQPKSFDTIVNTDTLSTSIPDNWSRGHTNATDAVDGIFMCSLSKAPFLLKKLLEMRTKREAQENFEKLIQTYLTDPKIKPDKREKVMRPYDEYKRTNRVELLLTIYTMDTPIYSILKNEANAFTTLVFLHIDQLASKAYTGITYRGVAMTQDEIDAYRWAQTSPNYVLETRTFQSTSKSKAMAKFFASAASTMDTCAVVFTFIFKEKCITAIDLDQIAHFSEEEEVLLFPFTLFKVEQIALDSIDGNYEIVLTCVNCPEKSFLQAWRHLRNK</sequence>
<evidence type="ECO:0000313" key="3">
    <source>
        <dbReference type="Proteomes" id="UP000663870"/>
    </source>
</evidence>
<dbReference type="SUPFAM" id="SSF56399">
    <property type="entry name" value="ADP-ribosylation"/>
    <property type="match status" value="1"/>
</dbReference>
<dbReference type="PROSITE" id="PS51996">
    <property type="entry name" value="TR_MART"/>
    <property type="match status" value="1"/>
</dbReference>
<proteinExistence type="predicted"/>
<evidence type="ECO:0000313" key="2">
    <source>
        <dbReference type="EMBL" id="CAF1402424.1"/>
    </source>
</evidence>
<organism evidence="2 3">
    <name type="scientific">Rotaria sordida</name>
    <dbReference type="NCBI Taxonomy" id="392033"/>
    <lineage>
        <taxon>Eukaryota</taxon>
        <taxon>Metazoa</taxon>
        <taxon>Spiralia</taxon>
        <taxon>Gnathifera</taxon>
        <taxon>Rotifera</taxon>
        <taxon>Eurotatoria</taxon>
        <taxon>Bdelloidea</taxon>
        <taxon>Philodinida</taxon>
        <taxon>Philodinidae</taxon>
        <taxon>Rotaria</taxon>
    </lineage>
</organism>
<evidence type="ECO:0008006" key="4">
    <source>
        <dbReference type="Google" id="ProtNLM"/>
    </source>
</evidence>
<accession>A0A815L011</accession>
<dbReference type="Proteomes" id="UP000663870">
    <property type="component" value="Unassembled WGS sequence"/>
</dbReference>
<protein>
    <recommendedName>
        <fullName evidence="4">NAD(P)(+)--arginine ADP-ribosyltransferase</fullName>
    </recommendedName>
</protein>
<gene>
    <name evidence="2" type="ORF">JXQ802_LOCUS34784</name>
    <name evidence="1" type="ORF">PYM288_LOCUS29350</name>
</gene>
<dbReference type="Proteomes" id="UP000663854">
    <property type="component" value="Unassembled WGS sequence"/>
</dbReference>
<dbReference type="EMBL" id="CAJNOL010001677">
    <property type="protein sequence ID" value="CAF1402424.1"/>
    <property type="molecule type" value="Genomic_DNA"/>
</dbReference>
<dbReference type="Gene3D" id="3.90.176.10">
    <property type="entry name" value="Toxin ADP-ribosyltransferase, Chain A, domain 1"/>
    <property type="match status" value="1"/>
</dbReference>
<keyword evidence="3" id="KW-1185">Reference proteome</keyword>
<comment type="caution">
    <text evidence="2">The sequence shown here is derived from an EMBL/GenBank/DDBJ whole genome shotgun (WGS) entry which is preliminary data.</text>
</comment>
<evidence type="ECO:0000313" key="1">
    <source>
        <dbReference type="EMBL" id="CAF1290188.1"/>
    </source>
</evidence>
<reference evidence="2" key="1">
    <citation type="submission" date="2021-02" db="EMBL/GenBank/DDBJ databases">
        <authorList>
            <person name="Nowell W R."/>
        </authorList>
    </citation>
    <scope>NUCLEOTIDE SEQUENCE</scope>
</reference>